<feature type="compositionally biased region" description="Polar residues" evidence="1">
    <location>
        <begin position="179"/>
        <end position="190"/>
    </location>
</feature>
<sequence>MLEKHEDQAQSMKSSSSAESRAELKCRVQAHNAQVKNRSSADQVQYTRAVIECEAVYKSSDQSKAGASKKLEEQERTAEAQLQTKRGTDAEVAPEYQLEDENKKAGEEKERALQKLMKQPAGQRNELRNQTNQSGQTKQFEQYYEDQLNWFKLICYVLSTSGTSRQSSKLAKGCRISDEQGSSQIKPAMQ</sequence>
<name>A0A2Z7D0E2_9LAMI</name>
<gene>
    <name evidence="2" type="ORF">F511_19078</name>
</gene>
<accession>A0A2Z7D0E2</accession>
<proteinExistence type="predicted"/>
<keyword evidence="3" id="KW-1185">Reference proteome</keyword>
<evidence type="ECO:0000313" key="2">
    <source>
        <dbReference type="EMBL" id="KZV52922.1"/>
    </source>
</evidence>
<feature type="compositionally biased region" description="Polar residues" evidence="1">
    <location>
        <begin position="128"/>
        <end position="138"/>
    </location>
</feature>
<evidence type="ECO:0000313" key="3">
    <source>
        <dbReference type="Proteomes" id="UP000250235"/>
    </source>
</evidence>
<feature type="region of interest" description="Disordered" evidence="1">
    <location>
        <begin position="57"/>
        <end position="138"/>
    </location>
</feature>
<feature type="compositionally biased region" description="Basic and acidic residues" evidence="1">
    <location>
        <begin position="100"/>
        <end position="113"/>
    </location>
</feature>
<dbReference type="Proteomes" id="UP000250235">
    <property type="component" value="Unassembled WGS sequence"/>
</dbReference>
<evidence type="ECO:0000256" key="1">
    <source>
        <dbReference type="SAM" id="MobiDB-lite"/>
    </source>
</evidence>
<feature type="region of interest" description="Disordered" evidence="1">
    <location>
        <begin position="1"/>
        <end position="25"/>
    </location>
</feature>
<reference evidence="2 3" key="1">
    <citation type="journal article" date="2015" name="Proc. Natl. Acad. Sci. U.S.A.">
        <title>The resurrection genome of Boea hygrometrica: A blueprint for survival of dehydration.</title>
        <authorList>
            <person name="Xiao L."/>
            <person name="Yang G."/>
            <person name="Zhang L."/>
            <person name="Yang X."/>
            <person name="Zhao S."/>
            <person name="Ji Z."/>
            <person name="Zhou Q."/>
            <person name="Hu M."/>
            <person name="Wang Y."/>
            <person name="Chen M."/>
            <person name="Xu Y."/>
            <person name="Jin H."/>
            <person name="Xiao X."/>
            <person name="Hu G."/>
            <person name="Bao F."/>
            <person name="Hu Y."/>
            <person name="Wan P."/>
            <person name="Li L."/>
            <person name="Deng X."/>
            <person name="Kuang T."/>
            <person name="Xiang C."/>
            <person name="Zhu J.K."/>
            <person name="Oliver M.J."/>
            <person name="He Y."/>
        </authorList>
    </citation>
    <scope>NUCLEOTIDE SEQUENCE [LARGE SCALE GENOMIC DNA]</scope>
    <source>
        <strain evidence="3">cv. XS01</strain>
    </source>
</reference>
<dbReference type="EMBL" id="KQ990594">
    <property type="protein sequence ID" value="KZV52922.1"/>
    <property type="molecule type" value="Genomic_DNA"/>
</dbReference>
<organism evidence="2 3">
    <name type="scientific">Dorcoceras hygrometricum</name>
    <dbReference type="NCBI Taxonomy" id="472368"/>
    <lineage>
        <taxon>Eukaryota</taxon>
        <taxon>Viridiplantae</taxon>
        <taxon>Streptophyta</taxon>
        <taxon>Embryophyta</taxon>
        <taxon>Tracheophyta</taxon>
        <taxon>Spermatophyta</taxon>
        <taxon>Magnoliopsida</taxon>
        <taxon>eudicotyledons</taxon>
        <taxon>Gunneridae</taxon>
        <taxon>Pentapetalae</taxon>
        <taxon>asterids</taxon>
        <taxon>lamiids</taxon>
        <taxon>Lamiales</taxon>
        <taxon>Gesneriaceae</taxon>
        <taxon>Didymocarpoideae</taxon>
        <taxon>Trichosporeae</taxon>
        <taxon>Loxocarpinae</taxon>
        <taxon>Dorcoceras</taxon>
    </lineage>
</organism>
<feature type="compositionally biased region" description="Basic and acidic residues" evidence="1">
    <location>
        <begin position="69"/>
        <end position="78"/>
    </location>
</feature>
<dbReference type="AlphaFoldDB" id="A0A2Z7D0E2"/>
<protein>
    <submittedName>
        <fullName evidence="2">Uncharacterized protein</fullName>
    </submittedName>
</protein>
<feature type="region of interest" description="Disordered" evidence="1">
    <location>
        <begin position="162"/>
        <end position="190"/>
    </location>
</feature>